<gene>
    <name evidence="2" type="ORF">GGR13_002800</name>
</gene>
<keyword evidence="1" id="KW-1133">Transmembrane helix</keyword>
<comment type="caution">
    <text evidence="2">The sequence shown here is derived from an EMBL/GenBank/DDBJ whole genome shotgun (WGS) entry which is preliminary data.</text>
</comment>
<evidence type="ECO:0000313" key="2">
    <source>
        <dbReference type="EMBL" id="MBB5747179.1"/>
    </source>
</evidence>
<dbReference type="RefSeq" id="WP_183214183.1">
    <property type="nucleotide sequence ID" value="NZ_JACHOR010000005.1"/>
</dbReference>
<reference evidence="2 3" key="1">
    <citation type="submission" date="2020-08" db="EMBL/GenBank/DDBJ databases">
        <title>Genomic Encyclopedia of Type Strains, Phase IV (KMG-IV): sequencing the most valuable type-strain genomes for metagenomic binning, comparative biology and taxonomic classification.</title>
        <authorList>
            <person name="Goeker M."/>
        </authorList>
    </citation>
    <scope>NUCLEOTIDE SEQUENCE [LARGE SCALE GENOMIC DNA]</scope>
    <source>
        <strain evidence="2 3">DSM 4737</strain>
    </source>
</reference>
<organism evidence="2 3">
    <name type="scientific">Brevundimonas variabilis</name>
    <dbReference type="NCBI Taxonomy" id="74312"/>
    <lineage>
        <taxon>Bacteria</taxon>
        <taxon>Pseudomonadati</taxon>
        <taxon>Pseudomonadota</taxon>
        <taxon>Alphaproteobacteria</taxon>
        <taxon>Caulobacterales</taxon>
        <taxon>Caulobacteraceae</taxon>
        <taxon>Brevundimonas</taxon>
    </lineage>
</organism>
<protein>
    <recommendedName>
        <fullName evidence="4">Type II secretion system protein N</fullName>
    </recommendedName>
</protein>
<keyword evidence="3" id="KW-1185">Reference proteome</keyword>
<keyword evidence="1" id="KW-0812">Transmembrane</keyword>
<name>A0A7W9FH77_9CAUL</name>
<sequence length="238" mass="24176">MLRTWKIRDGDGDRSGGAFQFERLAVRVTRWRVILAGVAVGAFALSLVATLPAEVIMPDDRDAVGTVWNGEASLPMGFAAGWSVQPLQSIARVGLASRISVLGPDTAIDGQAVLRPGQVRLNDLDGVGSARLLSAVAADLPFVCDGDMRVAVGELALKGSPAGEGGFRTGPGNCQPRAGGAATPVPALAGSLTADAAATTLTLTRDGSGEALARVRITPAGETELAVEPAGMGVIPLG</sequence>
<evidence type="ECO:0000256" key="1">
    <source>
        <dbReference type="SAM" id="Phobius"/>
    </source>
</evidence>
<evidence type="ECO:0000313" key="3">
    <source>
        <dbReference type="Proteomes" id="UP000545037"/>
    </source>
</evidence>
<feature type="transmembrane region" description="Helical" evidence="1">
    <location>
        <begin position="33"/>
        <end position="53"/>
    </location>
</feature>
<dbReference type="EMBL" id="JACHOR010000005">
    <property type="protein sequence ID" value="MBB5747179.1"/>
    <property type="molecule type" value="Genomic_DNA"/>
</dbReference>
<dbReference type="Proteomes" id="UP000545037">
    <property type="component" value="Unassembled WGS sequence"/>
</dbReference>
<evidence type="ECO:0008006" key="4">
    <source>
        <dbReference type="Google" id="ProtNLM"/>
    </source>
</evidence>
<keyword evidence="1" id="KW-0472">Membrane</keyword>
<dbReference type="AlphaFoldDB" id="A0A7W9FH77"/>
<proteinExistence type="predicted"/>
<accession>A0A7W9FH77</accession>